<organism evidence="1 2">
    <name type="scientific">Paramuricea clavata</name>
    <name type="common">Red gorgonian</name>
    <name type="synonym">Violescent sea-whip</name>
    <dbReference type="NCBI Taxonomy" id="317549"/>
    <lineage>
        <taxon>Eukaryota</taxon>
        <taxon>Metazoa</taxon>
        <taxon>Cnidaria</taxon>
        <taxon>Anthozoa</taxon>
        <taxon>Octocorallia</taxon>
        <taxon>Malacalcyonacea</taxon>
        <taxon>Plexauridae</taxon>
        <taxon>Paramuricea</taxon>
    </lineage>
</organism>
<name>A0A7D9D7L6_PARCT</name>
<evidence type="ECO:0000313" key="1">
    <source>
        <dbReference type="EMBL" id="CAB3979058.1"/>
    </source>
</evidence>
<protein>
    <submittedName>
        <fullName evidence="1">Uncharacterized protein</fullName>
    </submittedName>
</protein>
<comment type="caution">
    <text evidence="1">The sequence shown here is derived from an EMBL/GenBank/DDBJ whole genome shotgun (WGS) entry which is preliminary data.</text>
</comment>
<proteinExistence type="predicted"/>
<dbReference type="Proteomes" id="UP001152795">
    <property type="component" value="Unassembled WGS sequence"/>
</dbReference>
<dbReference type="OrthoDB" id="6016366at2759"/>
<accession>A0A7D9D7L6</accession>
<keyword evidence="2" id="KW-1185">Reference proteome</keyword>
<dbReference type="AlphaFoldDB" id="A0A7D9D7L6"/>
<sequence length="104" mass="12084">MSDYLNGGLRIINLDIKSKALLIGRVFRFLEENEAPWKDFMRYYIGRALGINDNSRPNSDIPTPFYSHLRVLREFAVDLDVLKIALPRYKQEASWLGIKDLVLV</sequence>
<dbReference type="EMBL" id="CACRXK020000163">
    <property type="protein sequence ID" value="CAB3979058.1"/>
    <property type="molecule type" value="Genomic_DNA"/>
</dbReference>
<gene>
    <name evidence="1" type="ORF">PACLA_8A062892</name>
</gene>
<evidence type="ECO:0000313" key="2">
    <source>
        <dbReference type="Proteomes" id="UP001152795"/>
    </source>
</evidence>
<reference evidence="1" key="1">
    <citation type="submission" date="2020-04" db="EMBL/GenBank/DDBJ databases">
        <authorList>
            <person name="Alioto T."/>
            <person name="Alioto T."/>
            <person name="Gomez Garrido J."/>
        </authorList>
    </citation>
    <scope>NUCLEOTIDE SEQUENCE</scope>
    <source>
        <strain evidence="1">A484AB</strain>
    </source>
</reference>